<dbReference type="InterPro" id="IPR019079">
    <property type="entry name" value="Capsule_synth_CapA"/>
</dbReference>
<dbReference type="STRING" id="1122189.SAMN02745165_02663"/>
<evidence type="ECO:0000313" key="4">
    <source>
        <dbReference type="Proteomes" id="UP000184171"/>
    </source>
</evidence>
<evidence type="ECO:0000313" key="3">
    <source>
        <dbReference type="EMBL" id="SHJ56553.1"/>
    </source>
</evidence>
<dbReference type="CDD" id="cd07381">
    <property type="entry name" value="MPP_CapA"/>
    <property type="match status" value="1"/>
</dbReference>
<gene>
    <name evidence="3" type="ORF">SAMN02745165_02663</name>
</gene>
<sequence>MPDTTNSKTLRLIAIGDLMMTIKPGEPQQRGLESLSAEIRELFKSADIVLANLECTSPSDKKVATEPRVFATEEQILSLKNTGITLVNLGNNHCFDGTDEGFQKTIRLLRELGLPYFGAGINLEEAEKPIIINKNGIRTAFVSVVDKSSGMYRFASEETSGVALLNKDRLCQQISELKKQVDQIVISPHWGDERFRFPSPQQREEAKAFIDAGATMIFGHHPHVIQGLEYYNDCPVVYSLGNFMASDVYWESGDVLTWNRFERTSALIICEFDQEGVQKLEQLAIYDDGELIQIDRSKEGKYYLERAYNSLQRKTLEKHYRREKFRVRKLLPIINKLQWHEVKRIRPQHLIKAIKLLTGKI</sequence>
<protein>
    <submittedName>
        <fullName evidence="3">Poly-gamma-glutamate synthesis protein (Capsule biosynthesis protein)</fullName>
    </submittedName>
</protein>
<reference evidence="3 4" key="1">
    <citation type="submission" date="2016-11" db="EMBL/GenBank/DDBJ databases">
        <authorList>
            <person name="Jaros S."/>
            <person name="Januszkiewicz K."/>
            <person name="Wedrychowicz H."/>
        </authorList>
    </citation>
    <scope>NUCLEOTIDE SEQUENCE [LARGE SCALE GENOMIC DNA]</scope>
    <source>
        <strain evidence="3 4">DSM 5091</strain>
    </source>
</reference>
<dbReference type="Proteomes" id="UP000184171">
    <property type="component" value="Unassembled WGS sequence"/>
</dbReference>
<comment type="similarity">
    <text evidence="1">Belongs to the CapA family.</text>
</comment>
<dbReference type="SMART" id="SM00854">
    <property type="entry name" value="PGA_cap"/>
    <property type="match status" value="1"/>
</dbReference>
<evidence type="ECO:0000259" key="2">
    <source>
        <dbReference type="SMART" id="SM00854"/>
    </source>
</evidence>
<dbReference type="EMBL" id="FQZT01000010">
    <property type="protein sequence ID" value="SHJ56553.1"/>
    <property type="molecule type" value="Genomic_DNA"/>
</dbReference>
<dbReference type="InterPro" id="IPR052169">
    <property type="entry name" value="CW_Biosynth-Accessory"/>
</dbReference>
<organism evidence="3 4">
    <name type="scientific">Malonomonas rubra DSM 5091</name>
    <dbReference type="NCBI Taxonomy" id="1122189"/>
    <lineage>
        <taxon>Bacteria</taxon>
        <taxon>Pseudomonadati</taxon>
        <taxon>Thermodesulfobacteriota</taxon>
        <taxon>Desulfuromonadia</taxon>
        <taxon>Desulfuromonadales</taxon>
        <taxon>Geopsychrobacteraceae</taxon>
        <taxon>Malonomonas</taxon>
    </lineage>
</organism>
<dbReference type="SUPFAM" id="SSF56300">
    <property type="entry name" value="Metallo-dependent phosphatases"/>
    <property type="match status" value="1"/>
</dbReference>
<accession>A0A1M6KC81</accession>
<name>A0A1M6KC81_MALRU</name>
<keyword evidence="4" id="KW-1185">Reference proteome</keyword>
<dbReference type="AlphaFoldDB" id="A0A1M6KC81"/>
<dbReference type="Gene3D" id="3.60.21.10">
    <property type="match status" value="1"/>
</dbReference>
<proteinExistence type="inferred from homology"/>
<dbReference type="PANTHER" id="PTHR33393">
    <property type="entry name" value="POLYGLUTAMINE SYNTHESIS ACCESSORY PROTEIN RV0574C-RELATED"/>
    <property type="match status" value="1"/>
</dbReference>
<dbReference type="Pfam" id="PF09587">
    <property type="entry name" value="PGA_cap"/>
    <property type="match status" value="1"/>
</dbReference>
<dbReference type="InterPro" id="IPR029052">
    <property type="entry name" value="Metallo-depent_PP-like"/>
</dbReference>
<dbReference type="RefSeq" id="WP_084092098.1">
    <property type="nucleotide sequence ID" value="NZ_FQZT01000010.1"/>
</dbReference>
<feature type="domain" description="Capsule synthesis protein CapA" evidence="2">
    <location>
        <begin position="11"/>
        <end position="247"/>
    </location>
</feature>
<dbReference type="PANTHER" id="PTHR33393:SF11">
    <property type="entry name" value="POLYGLUTAMINE SYNTHESIS ACCESSORY PROTEIN RV0574C-RELATED"/>
    <property type="match status" value="1"/>
</dbReference>
<evidence type="ECO:0000256" key="1">
    <source>
        <dbReference type="ARBA" id="ARBA00005662"/>
    </source>
</evidence>